<dbReference type="FunFam" id="3.80.10.10:FF:000732">
    <property type="entry name" value="GD11101"/>
    <property type="match status" value="1"/>
</dbReference>
<keyword evidence="3" id="KW-0677">Repeat</keyword>
<keyword evidence="5" id="KW-0472">Membrane</keyword>
<feature type="compositionally biased region" description="Polar residues" evidence="4">
    <location>
        <begin position="414"/>
        <end position="424"/>
    </location>
</feature>
<dbReference type="PANTHER" id="PTHR45712">
    <property type="entry name" value="AGAP008170-PA"/>
    <property type="match status" value="1"/>
</dbReference>
<protein>
    <recommendedName>
        <fullName evidence="7">LRRCT domain-containing protein</fullName>
    </recommendedName>
</protein>
<dbReference type="InterPro" id="IPR032675">
    <property type="entry name" value="LRR_dom_sf"/>
</dbReference>
<dbReference type="EMBL" id="GG666471">
    <property type="protein sequence ID" value="EEN67184.1"/>
    <property type="molecule type" value="Genomic_DNA"/>
</dbReference>
<dbReference type="AlphaFoldDB" id="C3XWS4"/>
<feature type="region of interest" description="Disordered" evidence="4">
    <location>
        <begin position="405"/>
        <end position="435"/>
    </location>
</feature>
<reference evidence="8" key="1">
    <citation type="journal article" date="2008" name="Nature">
        <title>The amphioxus genome and the evolution of the chordate karyotype.</title>
        <authorList>
            <consortium name="US DOE Joint Genome Institute (JGI-PGF)"/>
            <person name="Putnam N.H."/>
            <person name="Butts T."/>
            <person name="Ferrier D.E.K."/>
            <person name="Furlong R.F."/>
            <person name="Hellsten U."/>
            <person name="Kawashima T."/>
            <person name="Robinson-Rechavi M."/>
            <person name="Shoguchi E."/>
            <person name="Terry A."/>
            <person name="Yu J.-K."/>
            <person name="Benito-Gutierrez E.L."/>
            <person name="Dubchak I."/>
            <person name="Garcia-Fernandez J."/>
            <person name="Gibson-Brown J.J."/>
            <person name="Grigoriev I.V."/>
            <person name="Horton A.C."/>
            <person name="de Jong P.J."/>
            <person name="Jurka J."/>
            <person name="Kapitonov V.V."/>
            <person name="Kohara Y."/>
            <person name="Kuroki Y."/>
            <person name="Lindquist E."/>
            <person name="Lucas S."/>
            <person name="Osoegawa K."/>
            <person name="Pennacchio L.A."/>
            <person name="Salamov A.A."/>
            <person name="Satou Y."/>
            <person name="Sauka-Spengler T."/>
            <person name="Schmutz J."/>
            <person name="Shin-I T."/>
            <person name="Toyoda A."/>
            <person name="Bronner-Fraser M."/>
            <person name="Fujiyama A."/>
            <person name="Holland L.Z."/>
            <person name="Holland P.W.H."/>
            <person name="Satoh N."/>
            <person name="Rokhsar D.S."/>
        </authorList>
    </citation>
    <scope>NUCLEOTIDE SEQUENCE [LARGE SCALE GENOMIC DNA]</scope>
    <source>
        <strain evidence="8">S238N-H82</strain>
        <tissue evidence="8">Testes</tissue>
    </source>
</reference>
<keyword evidence="2 6" id="KW-0732">Signal</keyword>
<dbReference type="eggNOG" id="KOG0619">
    <property type="taxonomic scope" value="Eukaryota"/>
</dbReference>
<evidence type="ECO:0000256" key="6">
    <source>
        <dbReference type="SAM" id="SignalP"/>
    </source>
</evidence>
<evidence type="ECO:0000256" key="1">
    <source>
        <dbReference type="ARBA" id="ARBA00022614"/>
    </source>
</evidence>
<proteinExistence type="predicted"/>
<feature type="signal peptide" evidence="6">
    <location>
        <begin position="1"/>
        <end position="24"/>
    </location>
</feature>
<dbReference type="InterPro" id="IPR050333">
    <property type="entry name" value="SLRP"/>
</dbReference>
<dbReference type="InterPro" id="IPR001611">
    <property type="entry name" value="Leu-rich_rpt"/>
</dbReference>
<dbReference type="Gene3D" id="3.80.10.10">
    <property type="entry name" value="Ribonuclease Inhibitor"/>
    <property type="match status" value="3"/>
</dbReference>
<dbReference type="Pfam" id="PF13855">
    <property type="entry name" value="LRR_8"/>
    <property type="match status" value="2"/>
</dbReference>
<evidence type="ECO:0000256" key="3">
    <source>
        <dbReference type="ARBA" id="ARBA00022737"/>
    </source>
</evidence>
<sequence length="896" mass="97925">MGRKLRHLLMFLLIILKEPNMPEADCSCAPSSRCDCSNRGLTSVPQNLPTSLTQLDLKRNEITLIQPGTFANLPRLQELQLYFNKIIMLQGGTFANLPRLQKLYLSNNLIAMIEPGAFLNLPKLEILRLHHNRITKIHPDSFAYLPQLQKIVLSANKITMIQEGSFANLARLKLLRLHSNRITKIQPGAFVNLPNLQQLYFAYNQITMIQAGTFASLLQLQILDLSYNQITLIQTGTFANLPRLQMLGLSDNQITMIQAGIFVSLPQLQVLWLSSNQITMIQAGAFANLPKLQHLYLINNNMSEIANLAFGLLPSDLVVTLVGNPWQCDCKMIPFRLDATGFPSNSFKDQIICVQPALFRGQKLKDISLEELACADTTISALPVDVLATCNNGYYGTTAGSTVGHAGIRDRTRSTGSSTPQTTSDEPEDGISNESVPNSPTLILIGSFCGSIAGIALIGTVILTIWYKRRTRNPPQDPSSGPNSNIAMRNLNMTGTVVTNDDYHTRQGQSQSITESNPNTTADVVTGDHGHPYEDMNQHNQAGQGQSQVIVEARNPSYGTGQIDSMQSPLYKAVGQSQAVNEFNPNTTATLMKNGQYHQYEDIDKQPNQTGKGQSQAITQSNAITTAAVVTGRHDHQYEDVDKHDQTGQGQSQANAHPLKVEDLSHNEVLAALKPNPMYAGVVTASQNQTSTEMVSGHNQTGQGQSQEITESNTNTTAAVVTGGHDHQYEDVDKHDQAGQGQSQAIVEARNPSYGTGLIDSMQSSLYKAVGQSQAVNEFNPNTTATLMKNGQYHQYEDKDQQPNQTEKGQSQAITQSNAITTAAVTGRGHSQSQAIAESNTNSTAAVVTSGHDYQDVDPQHNQTAQGQSHVINMSNQNTTTAVMSNVHDYPYEDMN</sequence>
<feature type="region of interest" description="Disordered" evidence="4">
    <location>
        <begin position="694"/>
        <end position="713"/>
    </location>
</feature>
<dbReference type="InterPro" id="IPR000483">
    <property type="entry name" value="Cys-rich_flank_reg_C"/>
</dbReference>
<dbReference type="InterPro" id="IPR025875">
    <property type="entry name" value="Leu-rich_rpt_4"/>
</dbReference>
<feature type="transmembrane region" description="Helical" evidence="5">
    <location>
        <begin position="442"/>
        <end position="467"/>
    </location>
</feature>
<name>C3XWS4_BRAFL</name>
<dbReference type="InParanoid" id="C3XWS4"/>
<dbReference type="PROSITE" id="PS51450">
    <property type="entry name" value="LRR"/>
    <property type="match status" value="5"/>
</dbReference>
<dbReference type="SMART" id="SM00369">
    <property type="entry name" value="LRR_TYP"/>
    <property type="match status" value="11"/>
</dbReference>
<dbReference type="InterPro" id="IPR003591">
    <property type="entry name" value="Leu-rich_rpt_typical-subtyp"/>
</dbReference>
<evidence type="ECO:0000256" key="2">
    <source>
        <dbReference type="ARBA" id="ARBA00022729"/>
    </source>
</evidence>
<dbReference type="PANTHER" id="PTHR45712:SF22">
    <property type="entry name" value="INSULIN-LIKE GROWTH FACTOR-BINDING PROTEIN COMPLEX ACID LABILE SUBUNIT"/>
    <property type="match status" value="1"/>
</dbReference>
<evidence type="ECO:0000256" key="4">
    <source>
        <dbReference type="SAM" id="MobiDB-lite"/>
    </source>
</evidence>
<accession>C3XWS4</accession>
<feature type="domain" description="LRRCT" evidence="7">
    <location>
        <begin position="324"/>
        <end position="375"/>
    </location>
</feature>
<keyword evidence="5" id="KW-1133">Transmembrane helix</keyword>
<feature type="chain" id="PRO_5002934854" description="LRRCT domain-containing protein" evidence="6">
    <location>
        <begin position="25"/>
        <end position="896"/>
    </location>
</feature>
<keyword evidence="5" id="KW-0812">Transmembrane</keyword>
<organism>
    <name type="scientific">Branchiostoma floridae</name>
    <name type="common">Florida lancelet</name>
    <name type="synonym">Amphioxus</name>
    <dbReference type="NCBI Taxonomy" id="7739"/>
    <lineage>
        <taxon>Eukaryota</taxon>
        <taxon>Metazoa</taxon>
        <taxon>Chordata</taxon>
        <taxon>Cephalochordata</taxon>
        <taxon>Leptocardii</taxon>
        <taxon>Amphioxiformes</taxon>
        <taxon>Branchiostomatidae</taxon>
        <taxon>Branchiostoma</taxon>
    </lineage>
</organism>
<dbReference type="SUPFAM" id="SSF52058">
    <property type="entry name" value="L domain-like"/>
    <property type="match status" value="1"/>
</dbReference>
<gene>
    <name evidence="8" type="ORF">BRAFLDRAFT_88427</name>
</gene>
<dbReference type="FunFam" id="3.80.10.10:FF:000169">
    <property type="entry name" value="TLR4 interactor with leucine rich repeats"/>
    <property type="match status" value="1"/>
</dbReference>
<evidence type="ECO:0000259" key="7">
    <source>
        <dbReference type="SMART" id="SM00082"/>
    </source>
</evidence>
<dbReference type="SMART" id="SM00082">
    <property type="entry name" value="LRRCT"/>
    <property type="match status" value="1"/>
</dbReference>
<evidence type="ECO:0000313" key="8">
    <source>
        <dbReference type="EMBL" id="EEN67184.1"/>
    </source>
</evidence>
<dbReference type="Pfam" id="PF12799">
    <property type="entry name" value="LRR_4"/>
    <property type="match status" value="1"/>
</dbReference>
<keyword evidence="1" id="KW-0433">Leucine-rich repeat</keyword>
<evidence type="ECO:0000256" key="5">
    <source>
        <dbReference type="SAM" id="Phobius"/>
    </source>
</evidence>
<dbReference type="SMART" id="SM00365">
    <property type="entry name" value="LRR_SD22"/>
    <property type="match status" value="9"/>
</dbReference>